<evidence type="ECO:0000313" key="1">
    <source>
        <dbReference type="EMBL" id="OAJ36023.1"/>
    </source>
</evidence>
<organism evidence="1 2">
    <name type="scientific">Batrachochytrium dendrobatidis (strain JEL423)</name>
    <dbReference type="NCBI Taxonomy" id="403673"/>
    <lineage>
        <taxon>Eukaryota</taxon>
        <taxon>Fungi</taxon>
        <taxon>Fungi incertae sedis</taxon>
        <taxon>Chytridiomycota</taxon>
        <taxon>Chytridiomycota incertae sedis</taxon>
        <taxon>Chytridiomycetes</taxon>
        <taxon>Rhizophydiales</taxon>
        <taxon>Rhizophydiales incertae sedis</taxon>
        <taxon>Batrachochytrium</taxon>
    </lineage>
</organism>
<name>A0A177W7I9_BATDL</name>
<accession>A0A177W7I9</accession>
<protein>
    <submittedName>
        <fullName evidence="1">Uncharacterized protein</fullName>
    </submittedName>
</protein>
<dbReference type="AlphaFoldDB" id="A0A177W7I9"/>
<sequence length="157" mass="18607">MPVSLLGLNNNHSSGWDSETLNNNLLHHSHLVTATNHQDNIQDNIQDHQDHHHQDNIQDHQDHHQDNILLHQDHHQDNIQDHQDHHQDNIQDHQDHHQDSILLHLDHRNFSRRQEVILLQGSLRQHPRCISNGKHHRDTFSNMHHTFQTVEAEKRGC</sequence>
<reference evidence="1 2" key="1">
    <citation type="submission" date="2006-10" db="EMBL/GenBank/DDBJ databases">
        <title>The Genome Sequence of Batrachochytrium dendrobatidis JEL423.</title>
        <authorList>
            <consortium name="The Broad Institute Genome Sequencing Platform"/>
            <person name="Birren B."/>
            <person name="Lander E."/>
            <person name="Galagan J."/>
            <person name="Cuomo C."/>
            <person name="Devon K."/>
            <person name="Jaffe D."/>
            <person name="Butler J."/>
            <person name="Alvarez P."/>
            <person name="Gnerre S."/>
            <person name="Grabherr M."/>
            <person name="Kleber M."/>
            <person name="Mauceli E."/>
            <person name="Brockman W."/>
            <person name="Young S."/>
            <person name="LaButti K."/>
            <person name="Sykes S."/>
            <person name="DeCaprio D."/>
            <person name="Crawford M."/>
            <person name="Koehrsen M."/>
            <person name="Engels R."/>
            <person name="Montgomery P."/>
            <person name="Pearson M."/>
            <person name="Howarth C."/>
            <person name="Larson L."/>
            <person name="White J."/>
            <person name="O'Leary S."/>
            <person name="Kodira C."/>
            <person name="Zeng Q."/>
            <person name="Yandava C."/>
            <person name="Alvarado L."/>
            <person name="Longcore J."/>
            <person name="James T."/>
        </authorList>
    </citation>
    <scope>NUCLEOTIDE SEQUENCE [LARGE SCALE GENOMIC DNA]</scope>
    <source>
        <strain evidence="1 2">JEL423</strain>
    </source>
</reference>
<dbReference type="EMBL" id="DS022300">
    <property type="protein sequence ID" value="OAJ36023.1"/>
    <property type="molecule type" value="Genomic_DNA"/>
</dbReference>
<gene>
    <name evidence="1" type="ORF">BDEG_20242</name>
</gene>
<reference evidence="1 2" key="2">
    <citation type="submission" date="2016-05" db="EMBL/GenBank/DDBJ databases">
        <title>Lineage-specific infection strategies underlie the spectrum of fungal disease in amphibians.</title>
        <authorList>
            <person name="Cuomo C.A."/>
            <person name="Farrer R.A."/>
            <person name="James T."/>
            <person name="Longcore J."/>
            <person name="Birren B."/>
        </authorList>
    </citation>
    <scope>NUCLEOTIDE SEQUENCE [LARGE SCALE GENOMIC DNA]</scope>
    <source>
        <strain evidence="1 2">JEL423</strain>
    </source>
</reference>
<proteinExistence type="predicted"/>
<dbReference type="VEuPathDB" id="FungiDB:BDEG_20242"/>
<dbReference type="Proteomes" id="UP000077115">
    <property type="component" value="Unassembled WGS sequence"/>
</dbReference>
<evidence type="ECO:0000313" key="2">
    <source>
        <dbReference type="Proteomes" id="UP000077115"/>
    </source>
</evidence>